<dbReference type="PANTHER" id="PTHR38052">
    <property type="entry name" value="EXPRESSED PROTEIN"/>
    <property type="match status" value="1"/>
</dbReference>
<gene>
    <name evidence="2" type="ORF">FBEOM_7050</name>
</gene>
<evidence type="ECO:0000313" key="2">
    <source>
        <dbReference type="EMBL" id="KAF4339049.1"/>
    </source>
</evidence>
<accession>A0A9P5AIE1</accession>
<dbReference type="GO" id="GO:0004497">
    <property type="term" value="F:monooxygenase activity"/>
    <property type="evidence" value="ECO:0007669"/>
    <property type="project" value="UniProtKB-KW"/>
</dbReference>
<comment type="caution">
    <text evidence="2">The sequence shown here is derived from an EMBL/GenBank/DDBJ whole genome shotgun (WGS) entry which is preliminary data.</text>
</comment>
<proteinExistence type="predicted"/>
<dbReference type="AlphaFoldDB" id="A0A9P5AIE1"/>
<sequence>MLNDPSSTTSSHFHIHTNTIHIKSAKMVYTIVVHLYAKDDEECLKKLTAKLIEASRVYSQDKETLSWHVMQSTHDRRAFTIVERYEQESSQKYHLENPYWKTFDPYVIPLLEKPMDLRRFEELDTSKDVEVPQ</sequence>
<dbReference type="SUPFAM" id="SSF54909">
    <property type="entry name" value="Dimeric alpha+beta barrel"/>
    <property type="match status" value="1"/>
</dbReference>
<dbReference type="OrthoDB" id="194076at2759"/>
<dbReference type="InterPro" id="IPR007138">
    <property type="entry name" value="ABM_dom"/>
</dbReference>
<dbReference type="PANTHER" id="PTHR38052:SF1">
    <property type="entry name" value="ABM DOMAIN-CONTAINING PROTEIN"/>
    <property type="match status" value="1"/>
</dbReference>
<dbReference type="Proteomes" id="UP000730481">
    <property type="component" value="Unassembled WGS sequence"/>
</dbReference>
<reference evidence="2" key="1">
    <citation type="journal article" date="2017" name="Mycologia">
        <title>Fusarium algeriense, sp. nov., a novel toxigenic crown rot pathogen of durum wheat from Algeria is nested in the Fusarium burgessii species complex.</title>
        <authorList>
            <person name="Laraba I."/>
            <person name="Keddad A."/>
            <person name="Boureghda H."/>
            <person name="Abdallah N."/>
            <person name="Vaughan M.M."/>
            <person name="Proctor R.H."/>
            <person name="Busman M."/>
            <person name="O'Donnell K."/>
        </authorList>
    </citation>
    <scope>NUCLEOTIDE SEQUENCE</scope>
    <source>
        <strain evidence="2">NRRL 25174</strain>
    </source>
</reference>
<keyword evidence="2" id="KW-0560">Oxidoreductase</keyword>
<dbReference type="Pfam" id="PF03992">
    <property type="entry name" value="ABM"/>
    <property type="match status" value="1"/>
</dbReference>
<name>A0A9P5AIE1_9HYPO</name>
<protein>
    <submittedName>
        <fullName evidence="2">Antibiotic biosynthesis monooxygenase</fullName>
    </submittedName>
</protein>
<feature type="domain" description="ABM" evidence="1">
    <location>
        <begin position="32"/>
        <end position="103"/>
    </location>
</feature>
<evidence type="ECO:0000313" key="3">
    <source>
        <dbReference type="Proteomes" id="UP000730481"/>
    </source>
</evidence>
<organism evidence="2 3">
    <name type="scientific">Fusarium beomiforme</name>
    <dbReference type="NCBI Taxonomy" id="44412"/>
    <lineage>
        <taxon>Eukaryota</taxon>
        <taxon>Fungi</taxon>
        <taxon>Dikarya</taxon>
        <taxon>Ascomycota</taxon>
        <taxon>Pezizomycotina</taxon>
        <taxon>Sordariomycetes</taxon>
        <taxon>Hypocreomycetidae</taxon>
        <taxon>Hypocreales</taxon>
        <taxon>Nectriaceae</taxon>
        <taxon>Fusarium</taxon>
        <taxon>Fusarium burgessii species complex</taxon>
    </lineage>
</organism>
<dbReference type="Gene3D" id="3.30.70.100">
    <property type="match status" value="1"/>
</dbReference>
<evidence type="ECO:0000259" key="1">
    <source>
        <dbReference type="Pfam" id="PF03992"/>
    </source>
</evidence>
<keyword evidence="2" id="KW-0503">Monooxygenase</keyword>
<reference evidence="2" key="2">
    <citation type="submission" date="2020-02" db="EMBL/GenBank/DDBJ databases">
        <title>Identification and distribution of gene clusters putatively required for synthesis of sphingolipid metabolism inhibitors in phylogenetically diverse species of the filamentous fungus Fusarium.</title>
        <authorList>
            <person name="Kim H.-S."/>
            <person name="Busman M."/>
            <person name="Brown D.W."/>
            <person name="Divon H."/>
            <person name="Uhlig S."/>
            <person name="Proctor R.H."/>
        </authorList>
    </citation>
    <scope>NUCLEOTIDE SEQUENCE</scope>
    <source>
        <strain evidence="2">NRRL 25174</strain>
    </source>
</reference>
<keyword evidence="3" id="KW-1185">Reference proteome</keyword>
<dbReference type="EMBL" id="PVQB02000305">
    <property type="protein sequence ID" value="KAF4339049.1"/>
    <property type="molecule type" value="Genomic_DNA"/>
</dbReference>
<dbReference type="InterPro" id="IPR011008">
    <property type="entry name" value="Dimeric_a/b-barrel"/>
</dbReference>